<sequence>MIDYGKFDVIQLKAGHLRFIGRQRGGISPSEIEGRLGLEGRPYILANAGFFDLGNLNPICPAAVNGGATIQDPSPPVQRYESNYVKVAGDDKSYIHTGPPLPMTGNISFRHPKWTYVVTTPTGRHRLHDQVYMLGSLAHASVPKERLGLVKMRNGDYYLFVYTARDSRFGKNVRGFRDLMELWFESGFHATAFSPEDVLQSVNLDGGASIHVSWTDGNGAIKRIAKGHVRGEIPTESGKRVANLVQIFPSST</sequence>
<dbReference type="EMBL" id="ML976659">
    <property type="protein sequence ID" value="KAF1979013.1"/>
    <property type="molecule type" value="Genomic_DNA"/>
</dbReference>
<dbReference type="OrthoDB" id="3796270at2759"/>
<organism evidence="1 2">
    <name type="scientific">Bimuria novae-zelandiae CBS 107.79</name>
    <dbReference type="NCBI Taxonomy" id="1447943"/>
    <lineage>
        <taxon>Eukaryota</taxon>
        <taxon>Fungi</taxon>
        <taxon>Dikarya</taxon>
        <taxon>Ascomycota</taxon>
        <taxon>Pezizomycotina</taxon>
        <taxon>Dothideomycetes</taxon>
        <taxon>Pleosporomycetidae</taxon>
        <taxon>Pleosporales</taxon>
        <taxon>Massarineae</taxon>
        <taxon>Didymosphaeriaceae</taxon>
        <taxon>Bimuria</taxon>
    </lineage>
</organism>
<keyword evidence="2" id="KW-1185">Reference proteome</keyword>
<dbReference type="Proteomes" id="UP000800036">
    <property type="component" value="Unassembled WGS sequence"/>
</dbReference>
<dbReference type="AlphaFoldDB" id="A0A6A5VMS2"/>
<name>A0A6A5VMS2_9PLEO</name>
<proteinExistence type="predicted"/>
<protein>
    <submittedName>
        <fullName evidence="1">Uncharacterized protein</fullName>
    </submittedName>
</protein>
<gene>
    <name evidence="1" type="ORF">BU23DRAFT_549702</name>
</gene>
<evidence type="ECO:0000313" key="1">
    <source>
        <dbReference type="EMBL" id="KAF1979013.1"/>
    </source>
</evidence>
<evidence type="ECO:0000313" key="2">
    <source>
        <dbReference type="Proteomes" id="UP000800036"/>
    </source>
</evidence>
<reference evidence="1" key="1">
    <citation type="journal article" date="2020" name="Stud. Mycol.">
        <title>101 Dothideomycetes genomes: a test case for predicting lifestyles and emergence of pathogens.</title>
        <authorList>
            <person name="Haridas S."/>
            <person name="Albert R."/>
            <person name="Binder M."/>
            <person name="Bloem J."/>
            <person name="Labutti K."/>
            <person name="Salamov A."/>
            <person name="Andreopoulos B."/>
            <person name="Baker S."/>
            <person name="Barry K."/>
            <person name="Bills G."/>
            <person name="Bluhm B."/>
            <person name="Cannon C."/>
            <person name="Castanera R."/>
            <person name="Culley D."/>
            <person name="Daum C."/>
            <person name="Ezra D."/>
            <person name="Gonzalez J."/>
            <person name="Henrissat B."/>
            <person name="Kuo A."/>
            <person name="Liang C."/>
            <person name="Lipzen A."/>
            <person name="Lutzoni F."/>
            <person name="Magnuson J."/>
            <person name="Mondo S."/>
            <person name="Nolan M."/>
            <person name="Ohm R."/>
            <person name="Pangilinan J."/>
            <person name="Park H.-J."/>
            <person name="Ramirez L."/>
            <person name="Alfaro M."/>
            <person name="Sun H."/>
            <person name="Tritt A."/>
            <person name="Yoshinaga Y."/>
            <person name="Zwiers L.-H."/>
            <person name="Turgeon B."/>
            <person name="Goodwin S."/>
            <person name="Spatafora J."/>
            <person name="Crous P."/>
            <person name="Grigoriev I."/>
        </authorList>
    </citation>
    <scope>NUCLEOTIDE SEQUENCE</scope>
    <source>
        <strain evidence="1">CBS 107.79</strain>
    </source>
</reference>
<accession>A0A6A5VMS2</accession>